<dbReference type="InterPro" id="IPR003812">
    <property type="entry name" value="Fido"/>
</dbReference>
<keyword evidence="6" id="KW-1185">Reference proteome</keyword>
<dbReference type="AlphaFoldDB" id="A0A239LT61"/>
<accession>A0A239LT61</accession>
<dbReference type="InterPro" id="IPR036597">
    <property type="entry name" value="Fido-like_dom_sf"/>
</dbReference>
<dbReference type="RefSeq" id="WP_089248495.1">
    <property type="nucleotide sequence ID" value="NZ_FZPH01000004.1"/>
</dbReference>
<dbReference type="Proteomes" id="UP000198362">
    <property type="component" value="Unassembled WGS sequence"/>
</dbReference>
<evidence type="ECO:0000256" key="1">
    <source>
        <dbReference type="PIRSR" id="PIRSR640198-1"/>
    </source>
</evidence>
<dbReference type="EMBL" id="FZPH01000004">
    <property type="protein sequence ID" value="SNT33058.1"/>
    <property type="molecule type" value="Genomic_DNA"/>
</dbReference>
<dbReference type="GO" id="GO:0005524">
    <property type="term" value="F:ATP binding"/>
    <property type="evidence" value="ECO:0007669"/>
    <property type="project" value="UniProtKB-KW"/>
</dbReference>
<dbReference type="Gene3D" id="1.10.3290.10">
    <property type="entry name" value="Fido-like domain"/>
    <property type="match status" value="1"/>
</dbReference>
<organism evidence="5 6">
    <name type="scientific">Asanoa hainanensis</name>
    <dbReference type="NCBI Taxonomy" id="560556"/>
    <lineage>
        <taxon>Bacteria</taxon>
        <taxon>Bacillati</taxon>
        <taxon>Actinomycetota</taxon>
        <taxon>Actinomycetes</taxon>
        <taxon>Micromonosporales</taxon>
        <taxon>Micromonosporaceae</taxon>
        <taxon>Asanoa</taxon>
    </lineage>
</organism>
<dbReference type="OrthoDB" id="9813719at2"/>
<dbReference type="PANTHER" id="PTHR13504:SF38">
    <property type="entry name" value="FIDO DOMAIN-CONTAINING PROTEIN"/>
    <property type="match status" value="1"/>
</dbReference>
<evidence type="ECO:0000259" key="4">
    <source>
        <dbReference type="PROSITE" id="PS51459"/>
    </source>
</evidence>
<proteinExistence type="predicted"/>
<keyword evidence="2" id="KW-0547">Nucleotide-binding</keyword>
<name>A0A239LT61_9ACTN</name>
<feature type="site" description="Important for autoinhibition of adenylyltransferase activity" evidence="3">
    <location>
        <position position="58"/>
    </location>
</feature>
<protein>
    <submittedName>
        <fullName evidence="5">Fic family protein</fullName>
    </submittedName>
</protein>
<gene>
    <name evidence="5" type="ORF">SAMN05421812_104535</name>
</gene>
<reference evidence="5 6" key="1">
    <citation type="submission" date="2017-06" db="EMBL/GenBank/DDBJ databases">
        <authorList>
            <person name="Kim H.J."/>
            <person name="Triplett B.A."/>
        </authorList>
    </citation>
    <scope>NUCLEOTIDE SEQUENCE [LARGE SCALE GENOMIC DNA]</scope>
    <source>
        <strain evidence="5 6">CGMCC 4.5593</strain>
    </source>
</reference>
<dbReference type="SUPFAM" id="SSF140931">
    <property type="entry name" value="Fic-like"/>
    <property type="match status" value="1"/>
</dbReference>
<dbReference type="InterPro" id="IPR040198">
    <property type="entry name" value="Fido_containing"/>
</dbReference>
<keyword evidence="2" id="KW-0067">ATP-binding</keyword>
<dbReference type="Pfam" id="PF02661">
    <property type="entry name" value="Fic"/>
    <property type="match status" value="1"/>
</dbReference>
<evidence type="ECO:0000256" key="2">
    <source>
        <dbReference type="PIRSR" id="PIRSR640198-2"/>
    </source>
</evidence>
<evidence type="ECO:0000313" key="5">
    <source>
        <dbReference type="EMBL" id="SNT33058.1"/>
    </source>
</evidence>
<dbReference type="PANTHER" id="PTHR13504">
    <property type="entry name" value="FIDO DOMAIN-CONTAINING PROTEIN DDB_G0283145"/>
    <property type="match status" value="1"/>
</dbReference>
<sequence length="378" mass="41664">MLHATPALDHDDERVLAEIDAFYDAFVRSTGGARAGQWVGGVRKWLFANAIRGSNTIEGYTVSSSTATAIVDHVAVPADVPEDSREAVRGYRDALTWVTLTADMEAFAYSEAVLSALHFMMMRFWPGRSPGRYRTRGVIVTGGDPLVPAYVGPDADQVPLLMGELVEWLNEGDLSAPLLVRAAMAHLNLVRVHPWRDGNGRMSRSLQTMVIARGGRLAPEFCSIEEWLGFEINTFDYYRTLRETGGTFEPTTDAHGWIRFCLRAHHLQAQVVDRRLSYGREVWTALAGLAGERGLHERTIAALYAAATDQLRREVYATEEGLSRDQSVRDVRALERAGLLTSVGYGATLAYEAAGAAREIANDVAARLTAPAREPYPR</sequence>
<dbReference type="PROSITE" id="PS51459">
    <property type="entry name" value="FIDO"/>
    <property type="match status" value="1"/>
</dbReference>
<evidence type="ECO:0000313" key="6">
    <source>
        <dbReference type="Proteomes" id="UP000198362"/>
    </source>
</evidence>
<feature type="domain" description="Fido" evidence="4">
    <location>
        <begin position="109"/>
        <end position="263"/>
    </location>
</feature>
<feature type="active site" evidence="1">
    <location>
        <position position="193"/>
    </location>
</feature>
<feature type="binding site" evidence="2">
    <location>
        <begin position="197"/>
        <end position="204"/>
    </location>
    <ligand>
        <name>ATP</name>
        <dbReference type="ChEBI" id="CHEBI:30616"/>
    </ligand>
</feature>
<evidence type="ECO:0000256" key="3">
    <source>
        <dbReference type="PIRSR" id="PIRSR640198-3"/>
    </source>
</evidence>